<accession>A0A845QGR8</accession>
<evidence type="ECO:0000313" key="9">
    <source>
        <dbReference type="Proteomes" id="UP000446866"/>
    </source>
</evidence>
<evidence type="ECO:0000256" key="3">
    <source>
        <dbReference type="ARBA" id="ARBA00011738"/>
    </source>
</evidence>
<dbReference type="Gene3D" id="3.90.1150.10">
    <property type="entry name" value="Aspartate Aminotransferase, domain 1"/>
    <property type="match status" value="1"/>
</dbReference>
<feature type="domain" description="Aminotransferase class I/classII large" evidence="7">
    <location>
        <begin position="40"/>
        <end position="403"/>
    </location>
</feature>
<evidence type="ECO:0000259" key="7">
    <source>
        <dbReference type="Pfam" id="PF00155"/>
    </source>
</evidence>
<proteinExistence type="inferred from homology"/>
<dbReference type="GO" id="GO:0042802">
    <property type="term" value="F:identical protein binding"/>
    <property type="evidence" value="ECO:0007669"/>
    <property type="project" value="TreeGrafter"/>
</dbReference>
<dbReference type="InterPro" id="IPR015424">
    <property type="entry name" value="PyrdxlP-dep_Trfase"/>
</dbReference>
<comment type="subunit">
    <text evidence="3">Homodimer.</text>
</comment>
<dbReference type="GO" id="GO:0008483">
    <property type="term" value="F:transaminase activity"/>
    <property type="evidence" value="ECO:0007669"/>
    <property type="project" value="UniProtKB-KW"/>
</dbReference>
<dbReference type="InterPro" id="IPR015421">
    <property type="entry name" value="PyrdxlP-dep_Trfase_major"/>
</dbReference>
<dbReference type="Gene3D" id="3.40.640.10">
    <property type="entry name" value="Type I PLP-dependent aspartate aminotransferase-like (Major domain)"/>
    <property type="match status" value="1"/>
</dbReference>
<dbReference type="GO" id="GO:0006520">
    <property type="term" value="P:amino acid metabolic process"/>
    <property type="evidence" value="ECO:0007669"/>
    <property type="project" value="InterPro"/>
</dbReference>
<comment type="cofactor">
    <cofactor evidence="1">
        <name>pyridoxal 5'-phosphate</name>
        <dbReference type="ChEBI" id="CHEBI:597326"/>
    </cofactor>
</comment>
<organism evidence="8 9">
    <name type="scientific">Anaerotruncus colihominis</name>
    <dbReference type="NCBI Taxonomy" id="169435"/>
    <lineage>
        <taxon>Bacteria</taxon>
        <taxon>Bacillati</taxon>
        <taxon>Bacillota</taxon>
        <taxon>Clostridia</taxon>
        <taxon>Eubacteriales</taxon>
        <taxon>Oscillospiraceae</taxon>
        <taxon>Anaerotruncus</taxon>
    </lineage>
</organism>
<comment type="similarity">
    <text evidence="2">Belongs to the class-I pyridoxal-phosphate-dependent aminotransferase family.</text>
</comment>
<sequence>MCEMIMAQQNGRKTIGAPDKLFGVSSKAKARIAEKGKENVIDSTIGVLLNDEGKLVVLESVMECIRSLQPEDYAAYAPILGLPEYREAVKKAVFLDDMPEGVFVESCYTPGGTGSIRNAISAYTAFGDKILVSDWHWNPYNLIASEIGRSVSTYRLFNEKLKFDSKSFETELAAILAEQDETLIIINTPAHNPTGYTFTEEDWNQVLAVLDTYEGKGKKIALLVDIAYLDFSGDAVEYRFFLKKLAGLPAHILPLIAFSASKGYTMYGMRCGALLCMAQTAEVAKEFVDVMSVECRASWSNGNRAAMKVLANIVEDPALMAKVTEEREHYLQILRRRGAIFMEEAEKAGLTACPYDSGFFITIPCEKPEAAGELLQEMDIFCIPMGRGIRVSVASNTEDECRVMPAKIKEAITKA</sequence>
<keyword evidence="4 8" id="KW-0032">Aminotransferase</keyword>
<dbReference type="InterPro" id="IPR004839">
    <property type="entry name" value="Aminotransferase_I/II_large"/>
</dbReference>
<dbReference type="InterPro" id="IPR000796">
    <property type="entry name" value="Asp_trans"/>
</dbReference>
<evidence type="ECO:0000256" key="6">
    <source>
        <dbReference type="ARBA" id="ARBA00022898"/>
    </source>
</evidence>
<evidence type="ECO:0000256" key="4">
    <source>
        <dbReference type="ARBA" id="ARBA00022576"/>
    </source>
</evidence>
<reference evidence="8 9" key="1">
    <citation type="submission" date="2018-08" db="EMBL/GenBank/DDBJ databases">
        <title>Murine metabolic-syndrome-specific gut microbial biobank.</title>
        <authorList>
            <person name="Liu C."/>
        </authorList>
    </citation>
    <scope>NUCLEOTIDE SEQUENCE [LARGE SCALE GENOMIC DNA]</scope>
    <source>
        <strain evidence="8 9">28</strain>
    </source>
</reference>
<dbReference type="EMBL" id="QXWK01000004">
    <property type="protein sequence ID" value="NBH60616.1"/>
    <property type="molecule type" value="Genomic_DNA"/>
</dbReference>
<evidence type="ECO:0000256" key="5">
    <source>
        <dbReference type="ARBA" id="ARBA00022679"/>
    </source>
</evidence>
<dbReference type="InterPro" id="IPR015422">
    <property type="entry name" value="PyrdxlP-dep_Trfase_small"/>
</dbReference>
<evidence type="ECO:0000256" key="1">
    <source>
        <dbReference type="ARBA" id="ARBA00001933"/>
    </source>
</evidence>
<dbReference type="PANTHER" id="PTHR11879:SF22">
    <property type="entry name" value="ASPARTATE AMINOTRANSFERASE, MITOCHONDRIAL"/>
    <property type="match status" value="1"/>
</dbReference>
<keyword evidence="6" id="KW-0663">Pyridoxal phosphate</keyword>
<dbReference type="AlphaFoldDB" id="A0A845QGR8"/>
<dbReference type="Pfam" id="PF00155">
    <property type="entry name" value="Aminotran_1_2"/>
    <property type="match status" value="1"/>
</dbReference>
<evidence type="ECO:0000313" key="8">
    <source>
        <dbReference type="EMBL" id="NBH60616.1"/>
    </source>
</evidence>
<dbReference type="GO" id="GO:0030170">
    <property type="term" value="F:pyridoxal phosphate binding"/>
    <property type="evidence" value="ECO:0007669"/>
    <property type="project" value="InterPro"/>
</dbReference>
<evidence type="ECO:0000256" key="2">
    <source>
        <dbReference type="ARBA" id="ARBA00007441"/>
    </source>
</evidence>
<dbReference type="PANTHER" id="PTHR11879">
    <property type="entry name" value="ASPARTATE AMINOTRANSFERASE"/>
    <property type="match status" value="1"/>
</dbReference>
<dbReference type="SUPFAM" id="SSF53383">
    <property type="entry name" value="PLP-dependent transferases"/>
    <property type="match status" value="1"/>
</dbReference>
<dbReference type="Proteomes" id="UP000446866">
    <property type="component" value="Unassembled WGS sequence"/>
</dbReference>
<comment type="caution">
    <text evidence="8">The sequence shown here is derived from an EMBL/GenBank/DDBJ whole genome shotgun (WGS) entry which is preliminary data.</text>
</comment>
<name>A0A845QGR8_9FIRM</name>
<keyword evidence="9" id="KW-1185">Reference proteome</keyword>
<keyword evidence="5 8" id="KW-0808">Transferase</keyword>
<protein>
    <submittedName>
        <fullName evidence="8">Aminotransferase class I/II-fold pyridoxal phosphate-dependent enzyme</fullName>
    </submittedName>
</protein>
<dbReference type="CDD" id="cd00609">
    <property type="entry name" value="AAT_like"/>
    <property type="match status" value="1"/>
</dbReference>
<gene>
    <name evidence="8" type="ORF">D0435_02875</name>
</gene>